<dbReference type="Proteomes" id="UP001627154">
    <property type="component" value="Unassembled WGS sequence"/>
</dbReference>
<reference evidence="2 3" key="1">
    <citation type="journal article" date="2024" name="bioRxiv">
        <title>A reference genome for Trichogramma kaykai: A tiny desert-dwelling parasitoid wasp with competing sex-ratio distorters.</title>
        <authorList>
            <person name="Culotta J."/>
            <person name="Lindsey A.R."/>
        </authorList>
    </citation>
    <scope>NUCLEOTIDE SEQUENCE [LARGE SCALE GENOMIC DNA]</scope>
    <source>
        <strain evidence="2 3">KSX58</strain>
    </source>
</reference>
<dbReference type="EMBL" id="JBJJXI010000032">
    <property type="protein sequence ID" value="KAL3403157.1"/>
    <property type="molecule type" value="Genomic_DNA"/>
</dbReference>
<organism evidence="2 3">
    <name type="scientific">Trichogramma kaykai</name>
    <dbReference type="NCBI Taxonomy" id="54128"/>
    <lineage>
        <taxon>Eukaryota</taxon>
        <taxon>Metazoa</taxon>
        <taxon>Ecdysozoa</taxon>
        <taxon>Arthropoda</taxon>
        <taxon>Hexapoda</taxon>
        <taxon>Insecta</taxon>
        <taxon>Pterygota</taxon>
        <taxon>Neoptera</taxon>
        <taxon>Endopterygota</taxon>
        <taxon>Hymenoptera</taxon>
        <taxon>Apocrita</taxon>
        <taxon>Proctotrupomorpha</taxon>
        <taxon>Chalcidoidea</taxon>
        <taxon>Trichogrammatidae</taxon>
        <taxon>Trichogramma</taxon>
    </lineage>
</organism>
<protein>
    <submittedName>
        <fullName evidence="2">Uncharacterized protein</fullName>
    </submittedName>
</protein>
<accession>A0ABD2XD23</accession>
<comment type="caution">
    <text evidence="2">The sequence shown here is derived from an EMBL/GenBank/DDBJ whole genome shotgun (WGS) entry which is preliminary data.</text>
</comment>
<gene>
    <name evidence="2" type="ORF">TKK_004275</name>
</gene>
<evidence type="ECO:0000256" key="1">
    <source>
        <dbReference type="SAM" id="MobiDB-lite"/>
    </source>
</evidence>
<feature type="compositionally biased region" description="Low complexity" evidence="1">
    <location>
        <begin position="68"/>
        <end position="83"/>
    </location>
</feature>
<evidence type="ECO:0000313" key="2">
    <source>
        <dbReference type="EMBL" id="KAL3403157.1"/>
    </source>
</evidence>
<dbReference type="AlphaFoldDB" id="A0ABD2XD23"/>
<sequence length="320" mass="34615">MIFAKEVATLQINRAAKELKFPNEACKICTLSRAETREACKNHSENARPRILGTDMREIPECVCVKESGSGSGSSSLEHSSGGHSDRVAGGGLVGGTAASRVATGITTAGSRSSNSKHHQDHQSGFADYAAAGEFEIWGEEHQYRLANGLDHPANGAGGGLHLDQQQSTTGRGGVGGGGGSQQLADVVQQGQRGEGGSSLRPLLHVTHCELHSPRDAELLRLDELDSSYEQAQQKIGPQDQHQQDRDSYAMMNNYHNPVPPPLPRRHVSARCARLTKNVRADPIRAASGFLILYVRLAQRCNTFIYLYVEKKISHPITHK</sequence>
<proteinExistence type="predicted"/>
<feature type="region of interest" description="Disordered" evidence="1">
    <location>
        <begin position="149"/>
        <end position="183"/>
    </location>
</feature>
<evidence type="ECO:0000313" key="3">
    <source>
        <dbReference type="Proteomes" id="UP001627154"/>
    </source>
</evidence>
<name>A0ABD2XD23_9HYME</name>
<keyword evidence="3" id="KW-1185">Reference proteome</keyword>
<feature type="region of interest" description="Disordered" evidence="1">
    <location>
        <begin position="68"/>
        <end position="94"/>
    </location>
</feature>
<feature type="compositionally biased region" description="Gly residues" evidence="1">
    <location>
        <begin position="171"/>
        <end position="181"/>
    </location>
</feature>